<protein>
    <recommendedName>
        <fullName evidence="3">AraC family transcriptional regulator</fullName>
    </recommendedName>
</protein>
<gene>
    <name evidence="1" type="ORF">LITE_LOCUS20094</name>
</gene>
<name>A0AAV0KRN2_9ROSI</name>
<evidence type="ECO:0000313" key="1">
    <source>
        <dbReference type="EMBL" id="CAI0424838.1"/>
    </source>
</evidence>
<organism evidence="1 2">
    <name type="scientific">Linum tenue</name>
    <dbReference type="NCBI Taxonomy" id="586396"/>
    <lineage>
        <taxon>Eukaryota</taxon>
        <taxon>Viridiplantae</taxon>
        <taxon>Streptophyta</taxon>
        <taxon>Embryophyta</taxon>
        <taxon>Tracheophyta</taxon>
        <taxon>Spermatophyta</taxon>
        <taxon>Magnoliopsida</taxon>
        <taxon>eudicotyledons</taxon>
        <taxon>Gunneridae</taxon>
        <taxon>Pentapetalae</taxon>
        <taxon>rosids</taxon>
        <taxon>fabids</taxon>
        <taxon>Malpighiales</taxon>
        <taxon>Linaceae</taxon>
        <taxon>Linum</taxon>
    </lineage>
</organism>
<comment type="caution">
    <text evidence="1">The sequence shown here is derived from an EMBL/GenBank/DDBJ whole genome shotgun (WGS) entry which is preliminary data.</text>
</comment>
<accession>A0AAV0KRN2</accession>
<dbReference type="Proteomes" id="UP001154282">
    <property type="component" value="Unassembled WGS sequence"/>
</dbReference>
<proteinExistence type="predicted"/>
<evidence type="ECO:0000313" key="2">
    <source>
        <dbReference type="Proteomes" id="UP001154282"/>
    </source>
</evidence>
<sequence>MIAKQQLLPHLHREARWTCSQLHPTTQVQTFSEYFHQFQQQSLGAEQPSIRKGEVEIYNTNHHRLETHLLLQISEDLISIDRGGGLI</sequence>
<keyword evidence="2" id="KW-1185">Reference proteome</keyword>
<evidence type="ECO:0008006" key="3">
    <source>
        <dbReference type="Google" id="ProtNLM"/>
    </source>
</evidence>
<dbReference type="AlphaFoldDB" id="A0AAV0KRN2"/>
<dbReference type="EMBL" id="CAMGYJ010000005">
    <property type="protein sequence ID" value="CAI0424838.1"/>
    <property type="molecule type" value="Genomic_DNA"/>
</dbReference>
<reference evidence="1" key="1">
    <citation type="submission" date="2022-08" db="EMBL/GenBank/DDBJ databases">
        <authorList>
            <person name="Gutierrez-Valencia J."/>
        </authorList>
    </citation>
    <scope>NUCLEOTIDE SEQUENCE</scope>
</reference>